<feature type="compositionally biased region" description="Pro residues" evidence="1">
    <location>
        <begin position="27"/>
        <end position="49"/>
    </location>
</feature>
<feature type="region of interest" description="Disordered" evidence="1">
    <location>
        <begin position="573"/>
        <end position="599"/>
    </location>
</feature>
<dbReference type="EMBL" id="LAZR01000203">
    <property type="protein sequence ID" value="KKN82246.1"/>
    <property type="molecule type" value="Genomic_DNA"/>
</dbReference>
<feature type="region of interest" description="Disordered" evidence="1">
    <location>
        <begin position="1"/>
        <end position="55"/>
    </location>
</feature>
<feature type="compositionally biased region" description="Low complexity" evidence="1">
    <location>
        <begin position="784"/>
        <end position="795"/>
    </location>
</feature>
<feature type="compositionally biased region" description="Basic and acidic residues" evidence="1">
    <location>
        <begin position="9"/>
        <end position="18"/>
    </location>
</feature>
<feature type="region of interest" description="Disordered" evidence="1">
    <location>
        <begin position="848"/>
        <end position="877"/>
    </location>
</feature>
<evidence type="ECO:0000313" key="2">
    <source>
        <dbReference type="EMBL" id="KKN82246.1"/>
    </source>
</evidence>
<gene>
    <name evidence="2" type="ORF">LCGC14_0310590</name>
</gene>
<feature type="region of interest" description="Disordered" evidence="1">
    <location>
        <begin position="701"/>
        <end position="725"/>
    </location>
</feature>
<accession>A0A0F9W986</accession>
<reference evidence="2" key="1">
    <citation type="journal article" date="2015" name="Nature">
        <title>Complex archaea that bridge the gap between prokaryotes and eukaryotes.</title>
        <authorList>
            <person name="Spang A."/>
            <person name="Saw J.H."/>
            <person name="Jorgensen S.L."/>
            <person name="Zaremba-Niedzwiedzka K."/>
            <person name="Martijn J."/>
            <person name="Lind A.E."/>
            <person name="van Eijk R."/>
            <person name="Schleper C."/>
            <person name="Guy L."/>
            <person name="Ettema T.J."/>
        </authorList>
    </citation>
    <scope>NUCLEOTIDE SEQUENCE</scope>
</reference>
<feature type="compositionally biased region" description="Basic and acidic residues" evidence="1">
    <location>
        <begin position="574"/>
        <end position="591"/>
    </location>
</feature>
<proteinExistence type="predicted"/>
<evidence type="ECO:0000256" key="1">
    <source>
        <dbReference type="SAM" id="MobiDB-lite"/>
    </source>
</evidence>
<organism evidence="2">
    <name type="scientific">marine sediment metagenome</name>
    <dbReference type="NCBI Taxonomy" id="412755"/>
    <lineage>
        <taxon>unclassified sequences</taxon>
        <taxon>metagenomes</taxon>
        <taxon>ecological metagenomes</taxon>
    </lineage>
</organism>
<feature type="compositionally biased region" description="Basic and acidic residues" evidence="1">
    <location>
        <begin position="849"/>
        <end position="877"/>
    </location>
</feature>
<comment type="caution">
    <text evidence="2">The sequence shown here is derived from an EMBL/GenBank/DDBJ whole genome shotgun (WGS) entry which is preliminary data.</text>
</comment>
<protein>
    <submittedName>
        <fullName evidence="2">Uncharacterized protein</fullName>
    </submittedName>
</protein>
<name>A0A0F9W986_9ZZZZ</name>
<feature type="region of interest" description="Disordered" evidence="1">
    <location>
        <begin position="771"/>
        <end position="796"/>
    </location>
</feature>
<sequence length="1766" mass="192630">MALLIPGLNEKETRRALEEAGLGIPTTPTPTPRPTRTPTPTPTRPPTRPVPTVSPTIPIDFAREVKTQRRSGEFSQFVIDTALRTAAIGRQRDAEMQSRQSEESALLTPPLALLGEATKIKEESEQTLAEGQAIEAGAHRIKEADQDIVQREQLKDMVSDFSPDQPNDAILQGLLARPDVNPEDAIERARMIEGGQRVRDFGKSIMNLPEEGREGLVRLSAGLQKEGLDIDTFNSVVSQYKRFGFEGLDILSGDATALEVGGKGLDPATIEKVNRVVLSTIPPPVPGEAELRPAPEAFIREGVKGFDPGLAARQEEFQVERDRRTETIKDLVRTHGSVDAVPASEWRAKGIWQTVPEGLDDEWSLFGGIQHVINNPEIIPQYAKDVVEALFEVEQVAITPFTRPVIETGLQALRIPAAERASELIAEFAVPTSAAFGIVSKGPLIARMGKRFLIEGFVNIEQAMAGARVRGETPLSDIEKALIFVGGGIAGSGAPELFRVASPAFRSALTSAPRVRRILTTKFGDAFDDFFKGIDVSGPLIKGPDISEAITVPGAPPRVPVTAAELEIPGRAPPRVDVEVPGRVEPGRPGELELPPGAPARAAAEVAEEAPPAPRLAVSPETRTLAEVPVVSRVDVDTGDDIVYWAGHADRTEEIIQGTRTRGLFTAPDIRGVANTGELDDVIFTFRVKPEAKPISVSGEVIGAPTEPRGPRRRPTTQYNPDDLDLISQTPITDVFDPETLATGRAISRGGRGAEQLSPEAQARFAELEGRPAAEALPSRPQGAAASEATETVEVPLQRAAPAREAVSTAEGRFQNAQARLAAAQAKRVPGIGTKAAKKNKQVVTRAKKAVDKAKKDLDQVTSERARAEPPEGAEELGRLQDEAASALPGGRLHRLQPNQTGSPVDRLKQVLRGAQRLGSEQRAIAQKRLEAAVAKASRQFEAVLTKEGRKPGELTSALYGGLKGKRKLPTIDPPRQFFTADEIVDLETQIANHYGPGQRLSAGNAIDALTKLLDGYDVASGERTLLRNVFGEDFSRSMIKALDSPLKQAGRELFQIVNIQRVFLSGFGPLDFSAWLRQGALGLMAPKEWTRSAVGSVRVWASSLGNREWTVAYARGIVDDALYESAKADGVAVEVAEKISKRGAGVELIEETILTDAEHSFVGRFLLEPEILGLKLPPVIRATADSYSLFLAKLRLDLYKMYRKDILSGTGIAKGLGAGTLEDVTAMGRGISRLTGRGTLGPLEQEARLWNQILYAARLQASRVQAPMQLLHSSPYVRRVAAKHFLGYAGTVMTTLALFDASGLAEVEWDPRSADWGKLKIGPTRIDLTAGFGPMIRLAGRIATNTTIDPLGEARDIGFIETMGRFIRSKMAPFPGLGADLYSGTNFLGERLEGSWESVRTETFNRIVPLAIQSLIEAIQEGGWPSTPLGLSETVGIGSQSYTPISVEVAEELDNDIFQGLINIEDYPELGGRGPRRIGELHPLDRDGFEDRHPEIIEEYEKRSEDALGAIGERVKGRILGELSRELTDQAVADLTTAAEAFRRGGPDAGRQFREAANTVALRTRGGRSAINSLRENFGLREAERPDEPGLKQDMFDYFEIFDKHPTADTDPNAAELLFDELDTFLAQVGPLRNDAIVENLGIDLKKIPEYKELKDDRQVIRESGYFDRKDQAWDIVTAKKPELAQFEDVNAYVASRELELAKRFGAKPAEVLVKRDPIVRGFDQIMVQELRRWQKAHPSINELVIKWGYRDRSVSDIILERKQR</sequence>